<evidence type="ECO:0000256" key="1">
    <source>
        <dbReference type="ARBA" id="ARBA00004418"/>
    </source>
</evidence>
<comment type="caution">
    <text evidence="6">The sequence shown here is derived from an EMBL/GenBank/DDBJ whole genome shotgun (WGS) entry which is preliminary data.</text>
</comment>
<keyword evidence="7" id="KW-1185">Reference proteome</keyword>
<feature type="signal peptide" evidence="4">
    <location>
        <begin position="1"/>
        <end position="23"/>
    </location>
</feature>
<gene>
    <name evidence="6" type="ORF">H2509_06595</name>
</gene>
<evidence type="ECO:0000313" key="6">
    <source>
        <dbReference type="EMBL" id="MBA5776795.1"/>
    </source>
</evidence>
<evidence type="ECO:0000259" key="5">
    <source>
        <dbReference type="Pfam" id="PF00496"/>
    </source>
</evidence>
<keyword evidence="3 4" id="KW-0732">Signal</keyword>
<evidence type="ECO:0000256" key="4">
    <source>
        <dbReference type="SAM" id="SignalP"/>
    </source>
</evidence>
<dbReference type="PIRSF" id="PIRSF002741">
    <property type="entry name" value="MppA"/>
    <property type="match status" value="1"/>
</dbReference>
<dbReference type="Gene3D" id="3.10.105.10">
    <property type="entry name" value="Dipeptide-binding Protein, Domain 3"/>
    <property type="match status" value="1"/>
</dbReference>
<name>A0A839ACF0_9HYPH</name>
<sequence>MVSQKFFPQVARFAAAKAFLALALLLAIDGGATPGYGAGQEDVPAVHGIAMHGDPALPADFQALPYANPDAPKGGTVTYGVQGSFDSLNQFIVQGGTSSARGIRDPEYGELVIESLLARNHDEAFSLYGLLAKSVRLPDERDWIEFKLDERARFSDGAPVTPEDVIFSFEILRDKGRPHFRARYSRIKSMEKIGENTVRFTFENGEDRELPLLVGLSPIFPKHTIDPETFEKSTLVAPVGSGPYVIDTVEPGSRITYRRDPDYWAKDLPIRRGLYNFDEVRVEYFRDENSLQQAFQKGLVSLLPVRDPARWMTGFDFPAVKEGKVSRDSFKLGTPAGMKGFAFNTRRAVFQDIAVRKALAMLFDFEWVNRNLYYGLYERTGGYFDNSILSSLGRPASDAERELLAPYADQIEPDVMAGTWAPKQTDGSGRDRAVLREAVRLLNSAGYAIEDGVMRDRSGRPLTFEFLVASKDEERLAIAYQRQLKLIGVEMTLRSVDAAQYQKRRQDYDFDVVVASWPASLSPGNEQSYRWGSKAADLPGTFNFAGVKSPAVDAMIDALLAARSQEDFVAAVRALDRSLISGHYVVPLFHLPDIWIARWTTIGHPANATIAGPRLEAWWAMPN</sequence>
<dbReference type="SUPFAM" id="SSF53850">
    <property type="entry name" value="Periplasmic binding protein-like II"/>
    <property type="match status" value="1"/>
</dbReference>
<dbReference type="InterPro" id="IPR039424">
    <property type="entry name" value="SBP_5"/>
</dbReference>
<dbReference type="GO" id="GO:0042884">
    <property type="term" value="P:microcin transport"/>
    <property type="evidence" value="ECO:0007669"/>
    <property type="project" value="TreeGrafter"/>
</dbReference>
<dbReference type="GO" id="GO:1904680">
    <property type="term" value="F:peptide transmembrane transporter activity"/>
    <property type="evidence" value="ECO:0007669"/>
    <property type="project" value="TreeGrafter"/>
</dbReference>
<dbReference type="InterPro" id="IPR000914">
    <property type="entry name" value="SBP_5_dom"/>
</dbReference>
<proteinExistence type="inferred from homology"/>
<protein>
    <submittedName>
        <fullName evidence="6">ABC transporter substrate-binding protein</fullName>
    </submittedName>
</protein>
<dbReference type="AlphaFoldDB" id="A0A839ACF0"/>
<dbReference type="InterPro" id="IPR030678">
    <property type="entry name" value="Peptide/Ni-bd"/>
</dbReference>
<dbReference type="CDD" id="cd08497">
    <property type="entry name" value="MbnE-like"/>
    <property type="match status" value="1"/>
</dbReference>
<dbReference type="Gene3D" id="3.40.190.10">
    <property type="entry name" value="Periplasmic binding protein-like II"/>
    <property type="match status" value="1"/>
</dbReference>
<dbReference type="GO" id="GO:0030288">
    <property type="term" value="C:outer membrane-bounded periplasmic space"/>
    <property type="evidence" value="ECO:0007669"/>
    <property type="project" value="TreeGrafter"/>
</dbReference>
<dbReference type="Pfam" id="PF00496">
    <property type="entry name" value="SBP_bac_5"/>
    <property type="match status" value="1"/>
</dbReference>
<evidence type="ECO:0000256" key="2">
    <source>
        <dbReference type="ARBA" id="ARBA00005695"/>
    </source>
</evidence>
<evidence type="ECO:0000256" key="3">
    <source>
        <dbReference type="ARBA" id="ARBA00022729"/>
    </source>
</evidence>
<comment type="similarity">
    <text evidence="2">Belongs to the bacterial solute-binding protein 5 family.</text>
</comment>
<accession>A0A839ACF0</accession>
<dbReference type="Proteomes" id="UP000541109">
    <property type="component" value="Unassembled WGS sequence"/>
</dbReference>
<dbReference type="EMBL" id="JACFXV010000043">
    <property type="protein sequence ID" value="MBA5776795.1"/>
    <property type="molecule type" value="Genomic_DNA"/>
</dbReference>
<dbReference type="GO" id="GO:0043190">
    <property type="term" value="C:ATP-binding cassette (ABC) transporter complex"/>
    <property type="evidence" value="ECO:0007669"/>
    <property type="project" value="InterPro"/>
</dbReference>
<feature type="chain" id="PRO_5032491014" evidence="4">
    <location>
        <begin position="24"/>
        <end position="623"/>
    </location>
</feature>
<dbReference type="PANTHER" id="PTHR30290">
    <property type="entry name" value="PERIPLASMIC BINDING COMPONENT OF ABC TRANSPORTER"/>
    <property type="match status" value="1"/>
</dbReference>
<evidence type="ECO:0000313" key="7">
    <source>
        <dbReference type="Proteomes" id="UP000541109"/>
    </source>
</evidence>
<dbReference type="GO" id="GO:0015833">
    <property type="term" value="P:peptide transport"/>
    <property type="evidence" value="ECO:0007669"/>
    <property type="project" value="TreeGrafter"/>
</dbReference>
<feature type="domain" description="Solute-binding protein family 5" evidence="5">
    <location>
        <begin position="128"/>
        <end position="535"/>
    </location>
</feature>
<reference evidence="6 7" key="1">
    <citation type="submission" date="2020-07" db="EMBL/GenBank/DDBJ databases">
        <title>Stappia sp., F7233, whole genome shotgun sequencing project.</title>
        <authorList>
            <person name="Jiang S."/>
            <person name="Liu Z.W."/>
            <person name="Du Z.J."/>
        </authorList>
    </citation>
    <scope>NUCLEOTIDE SEQUENCE [LARGE SCALE GENOMIC DNA]</scope>
    <source>
        <strain evidence="6 7">F7233</strain>
    </source>
</reference>
<dbReference type="PANTHER" id="PTHR30290:SF64">
    <property type="entry name" value="ABC TRANSPORTER PERIPLASMIC BINDING PROTEIN"/>
    <property type="match status" value="1"/>
</dbReference>
<dbReference type="RefSeq" id="WP_182163827.1">
    <property type="nucleotide sequence ID" value="NZ_JACFXV010000043.1"/>
</dbReference>
<organism evidence="6 7">
    <name type="scientific">Stappia albiluteola</name>
    <dbReference type="NCBI Taxonomy" id="2758565"/>
    <lineage>
        <taxon>Bacteria</taxon>
        <taxon>Pseudomonadati</taxon>
        <taxon>Pseudomonadota</taxon>
        <taxon>Alphaproteobacteria</taxon>
        <taxon>Hyphomicrobiales</taxon>
        <taxon>Stappiaceae</taxon>
        <taxon>Stappia</taxon>
    </lineage>
</organism>
<comment type="subcellular location">
    <subcellularLocation>
        <location evidence="1">Periplasm</location>
    </subcellularLocation>
</comment>